<name>A0A7S2SMD0_9STRA</name>
<evidence type="ECO:0000313" key="6">
    <source>
        <dbReference type="EMBL" id="CAD9703498.1"/>
    </source>
</evidence>
<sequence length="213" mass="23191">MSNNAPAWLGDSNNSAGNATSAAAAQGQPNNDFTSNYAGSPDTVAAAATLPVQEEPGLANAILIMRVANMSVMMTLTTCSILVMMNLPNPAQWVLASFAVCTSTLVFCLETQLKFVRIIIAMNFGFLFNPFFRFLYYVLMASIALSFDNLFGQVVGVALILVAIYNTYVLVSYPSYRKARDNLAQEEDRRIQERIGNQVQQQAVKQAVIKAGL</sequence>
<dbReference type="InterPro" id="IPR013714">
    <property type="entry name" value="Golgi_TVP15"/>
</dbReference>
<feature type="transmembrane region" description="Helical" evidence="5">
    <location>
        <begin position="91"/>
        <end position="109"/>
    </location>
</feature>
<reference evidence="6" key="1">
    <citation type="submission" date="2021-01" db="EMBL/GenBank/DDBJ databases">
        <authorList>
            <person name="Corre E."/>
            <person name="Pelletier E."/>
            <person name="Niang G."/>
            <person name="Scheremetjew M."/>
            <person name="Finn R."/>
            <person name="Kale V."/>
            <person name="Holt S."/>
            <person name="Cochrane G."/>
            <person name="Meng A."/>
            <person name="Brown T."/>
            <person name="Cohen L."/>
        </authorList>
    </citation>
    <scope>NUCLEOTIDE SEQUENCE</scope>
    <source>
        <strain evidence="6">CCMP1452</strain>
    </source>
</reference>
<organism evidence="6">
    <name type="scientific">Eucampia antarctica</name>
    <dbReference type="NCBI Taxonomy" id="49252"/>
    <lineage>
        <taxon>Eukaryota</taxon>
        <taxon>Sar</taxon>
        <taxon>Stramenopiles</taxon>
        <taxon>Ochrophyta</taxon>
        <taxon>Bacillariophyta</taxon>
        <taxon>Mediophyceae</taxon>
        <taxon>Biddulphiophycidae</taxon>
        <taxon>Hemiaulales</taxon>
        <taxon>Hemiaulaceae</taxon>
        <taxon>Eucampia</taxon>
    </lineage>
</organism>
<protein>
    <recommendedName>
        <fullName evidence="7">COPI associated protein</fullName>
    </recommendedName>
</protein>
<evidence type="ECO:0000256" key="5">
    <source>
        <dbReference type="SAM" id="Phobius"/>
    </source>
</evidence>
<comment type="subcellular location">
    <subcellularLocation>
        <location evidence="1">Membrane</location>
        <topology evidence="1">Multi-pass membrane protein</topology>
    </subcellularLocation>
</comment>
<evidence type="ECO:0000256" key="3">
    <source>
        <dbReference type="ARBA" id="ARBA00022989"/>
    </source>
</evidence>
<feature type="transmembrane region" description="Helical" evidence="5">
    <location>
        <begin position="67"/>
        <end position="85"/>
    </location>
</feature>
<evidence type="ECO:0000256" key="2">
    <source>
        <dbReference type="ARBA" id="ARBA00022692"/>
    </source>
</evidence>
<dbReference type="EMBL" id="HBHI01031234">
    <property type="protein sequence ID" value="CAD9703498.1"/>
    <property type="molecule type" value="Transcribed_RNA"/>
</dbReference>
<evidence type="ECO:0000256" key="1">
    <source>
        <dbReference type="ARBA" id="ARBA00004141"/>
    </source>
</evidence>
<dbReference type="GO" id="GO:0016020">
    <property type="term" value="C:membrane"/>
    <property type="evidence" value="ECO:0007669"/>
    <property type="project" value="UniProtKB-SubCell"/>
</dbReference>
<dbReference type="Pfam" id="PF08507">
    <property type="entry name" value="COPI_assoc"/>
    <property type="match status" value="1"/>
</dbReference>
<proteinExistence type="predicted"/>
<accession>A0A7S2SMD0</accession>
<dbReference type="AlphaFoldDB" id="A0A7S2SMD0"/>
<gene>
    <name evidence="6" type="ORF">EANT1437_LOCUS16097</name>
</gene>
<feature type="transmembrane region" description="Helical" evidence="5">
    <location>
        <begin position="116"/>
        <end position="138"/>
    </location>
</feature>
<keyword evidence="4 5" id="KW-0472">Membrane</keyword>
<dbReference type="PANTHER" id="PTHR38894">
    <property type="entry name" value="TRANSMEMBRANE PROTEIN"/>
    <property type="match status" value="1"/>
</dbReference>
<evidence type="ECO:0000256" key="4">
    <source>
        <dbReference type="ARBA" id="ARBA00023136"/>
    </source>
</evidence>
<keyword evidence="2 5" id="KW-0812">Transmembrane</keyword>
<dbReference type="PANTHER" id="PTHR38894:SF1">
    <property type="entry name" value="TRANSMEMBRANE PROTEIN"/>
    <property type="match status" value="1"/>
</dbReference>
<keyword evidence="3 5" id="KW-1133">Transmembrane helix</keyword>
<feature type="transmembrane region" description="Helical" evidence="5">
    <location>
        <begin position="150"/>
        <end position="171"/>
    </location>
</feature>
<evidence type="ECO:0008006" key="7">
    <source>
        <dbReference type="Google" id="ProtNLM"/>
    </source>
</evidence>